<comment type="caution">
    <text evidence="2">The sequence shown here is derived from an EMBL/GenBank/DDBJ whole genome shotgun (WGS) entry which is preliminary data.</text>
</comment>
<protein>
    <recommendedName>
        <fullName evidence="4">BHLH domain-containing protein</fullName>
    </recommendedName>
</protein>
<keyword evidence="3" id="KW-1185">Reference proteome</keyword>
<accession>A0AAV9NIE2</accession>
<evidence type="ECO:0000313" key="3">
    <source>
        <dbReference type="Proteomes" id="UP001358417"/>
    </source>
</evidence>
<evidence type="ECO:0000256" key="1">
    <source>
        <dbReference type="SAM" id="MobiDB-lite"/>
    </source>
</evidence>
<feature type="region of interest" description="Disordered" evidence="1">
    <location>
        <begin position="1"/>
        <end position="55"/>
    </location>
</feature>
<organism evidence="2 3">
    <name type="scientific">Exophiala bonariae</name>
    <dbReference type="NCBI Taxonomy" id="1690606"/>
    <lineage>
        <taxon>Eukaryota</taxon>
        <taxon>Fungi</taxon>
        <taxon>Dikarya</taxon>
        <taxon>Ascomycota</taxon>
        <taxon>Pezizomycotina</taxon>
        <taxon>Eurotiomycetes</taxon>
        <taxon>Chaetothyriomycetidae</taxon>
        <taxon>Chaetothyriales</taxon>
        <taxon>Herpotrichiellaceae</taxon>
        <taxon>Exophiala</taxon>
    </lineage>
</organism>
<name>A0AAV9NIE2_9EURO</name>
<evidence type="ECO:0008006" key="4">
    <source>
        <dbReference type="Google" id="ProtNLM"/>
    </source>
</evidence>
<dbReference type="RefSeq" id="XP_064709423.1">
    <property type="nucleotide sequence ID" value="XM_064854697.1"/>
</dbReference>
<gene>
    <name evidence="2" type="ORF">LTR84_011164</name>
</gene>
<dbReference type="AlphaFoldDB" id="A0AAV9NIE2"/>
<feature type="compositionally biased region" description="Basic and acidic residues" evidence="1">
    <location>
        <begin position="157"/>
        <end position="171"/>
    </location>
</feature>
<feature type="compositionally biased region" description="Low complexity" evidence="1">
    <location>
        <begin position="43"/>
        <end position="53"/>
    </location>
</feature>
<feature type="region of interest" description="Disordered" evidence="1">
    <location>
        <begin position="157"/>
        <end position="221"/>
    </location>
</feature>
<dbReference type="EMBL" id="JAVRRD010000005">
    <property type="protein sequence ID" value="KAK5058900.1"/>
    <property type="molecule type" value="Genomic_DNA"/>
</dbReference>
<dbReference type="GeneID" id="89979318"/>
<feature type="compositionally biased region" description="Polar residues" evidence="1">
    <location>
        <begin position="25"/>
        <end position="37"/>
    </location>
</feature>
<reference evidence="2 3" key="1">
    <citation type="submission" date="2023-08" db="EMBL/GenBank/DDBJ databases">
        <title>Black Yeasts Isolated from many extreme environments.</title>
        <authorList>
            <person name="Coleine C."/>
            <person name="Stajich J.E."/>
            <person name="Selbmann L."/>
        </authorList>
    </citation>
    <scope>NUCLEOTIDE SEQUENCE [LARGE SCALE GENOMIC DNA]</scope>
    <source>
        <strain evidence="2 3">CCFEE 5792</strain>
    </source>
</reference>
<sequence length="276" mass="30708">MSKNSLLQAEGPYSDPAPSYEESVRSTTWTSQNSHSRPTGEKSLSSIPSSVPSMIRQERTRRIQNLIVTEILPCFSSHLTNSVNNLTIVIVPSNSLPDTCHKLNAASLVTPSFQSLSTTGAVIALSGEDNQANFWTQHSVMQELNLLLHRELTGKFPERDPLSERHEHRPESQYGLKPQASPSMPERPQKKSWLKRALPQLPQLPGPEHDPTGETGKWNLGWRSPLPENLTAQVLNPDEIAVHTKLQEASLRTESEMGLLETTTAKCIWIKIEVGI</sequence>
<proteinExistence type="predicted"/>
<evidence type="ECO:0000313" key="2">
    <source>
        <dbReference type="EMBL" id="KAK5058900.1"/>
    </source>
</evidence>
<dbReference type="Proteomes" id="UP001358417">
    <property type="component" value="Unassembled WGS sequence"/>
</dbReference>